<dbReference type="SUPFAM" id="SSF55729">
    <property type="entry name" value="Acyl-CoA N-acyltransferases (Nat)"/>
    <property type="match status" value="1"/>
</dbReference>
<dbReference type="PANTHER" id="PTHR43792">
    <property type="entry name" value="GNAT FAMILY, PUTATIVE (AFU_ORTHOLOGUE AFUA_3G00765)-RELATED-RELATED"/>
    <property type="match status" value="1"/>
</dbReference>
<comment type="caution">
    <text evidence="2">The sequence shown here is derived from an EMBL/GenBank/DDBJ whole genome shotgun (WGS) entry which is preliminary data.</text>
</comment>
<dbReference type="Gene3D" id="3.40.630.30">
    <property type="match status" value="1"/>
</dbReference>
<feature type="domain" description="N-acetyltransferase" evidence="1">
    <location>
        <begin position="13"/>
        <end position="170"/>
    </location>
</feature>
<dbReference type="OrthoDB" id="9801656at2"/>
<dbReference type="Proteomes" id="UP000251800">
    <property type="component" value="Unassembled WGS sequence"/>
</dbReference>
<dbReference type="Pfam" id="PF13302">
    <property type="entry name" value="Acetyltransf_3"/>
    <property type="match status" value="1"/>
</dbReference>
<proteinExistence type="predicted"/>
<accession>A0A363UL03</accession>
<dbReference type="EMBL" id="QEQK01000007">
    <property type="protein sequence ID" value="PWN56105.1"/>
    <property type="molecule type" value="Genomic_DNA"/>
</dbReference>
<reference evidence="2 3" key="1">
    <citation type="submission" date="2018-05" db="EMBL/GenBank/DDBJ databases">
        <title>Abyssibacter profundi OUC007T gen. nov., sp. nov, a marine bacterium isolated from seawater of the Mariana Trench.</title>
        <authorList>
            <person name="Zhou S."/>
        </authorList>
    </citation>
    <scope>NUCLEOTIDE SEQUENCE [LARGE SCALE GENOMIC DNA]</scope>
    <source>
        <strain evidence="2 3">OUC007</strain>
    </source>
</reference>
<evidence type="ECO:0000313" key="2">
    <source>
        <dbReference type="EMBL" id="PWN56105.1"/>
    </source>
</evidence>
<organism evidence="2 3">
    <name type="scientific">Abyssibacter profundi</name>
    <dbReference type="NCBI Taxonomy" id="2182787"/>
    <lineage>
        <taxon>Bacteria</taxon>
        <taxon>Pseudomonadati</taxon>
        <taxon>Pseudomonadota</taxon>
        <taxon>Gammaproteobacteria</taxon>
        <taxon>Chromatiales</taxon>
        <taxon>Oceanococcaceae</taxon>
        <taxon>Abyssibacter</taxon>
    </lineage>
</organism>
<protein>
    <submittedName>
        <fullName evidence="2">GNAT family N-acetyltransferase</fullName>
    </submittedName>
</protein>
<dbReference type="PROSITE" id="PS51186">
    <property type="entry name" value="GNAT"/>
    <property type="match status" value="1"/>
</dbReference>
<dbReference type="InterPro" id="IPR016181">
    <property type="entry name" value="Acyl_CoA_acyltransferase"/>
</dbReference>
<keyword evidence="3" id="KW-1185">Reference proteome</keyword>
<keyword evidence="2" id="KW-0808">Transferase</keyword>
<dbReference type="AlphaFoldDB" id="A0A363UL03"/>
<dbReference type="PANTHER" id="PTHR43792:SF1">
    <property type="entry name" value="N-ACETYLTRANSFERASE DOMAIN-CONTAINING PROTEIN"/>
    <property type="match status" value="1"/>
</dbReference>
<evidence type="ECO:0000313" key="3">
    <source>
        <dbReference type="Proteomes" id="UP000251800"/>
    </source>
</evidence>
<dbReference type="GO" id="GO:0016747">
    <property type="term" value="F:acyltransferase activity, transferring groups other than amino-acyl groups"/>
    <property type="evidence" value="ECO:0007669"/>
    <property type="project" value="InterPro"/>
</dbReference>
<gene>
    <name evidence="2" type="ORF">DEH80_09870</name>
</gene>
<sequence length="170" mass="19101">MMPAVPELATARLRMRGWRPGDFDDFAAVFSDEQHCRYIGASCTREEAWRRFAVTVGHWCLRGFGPWAVERLDTGVFVGSVGLWMPERWPELELGYWLSPGQLGHGFATEAAGAARDHAYRVLKRGRLVSFIHPDNLASQAVAARLGAVIEDTTVLKGIPCQRWRHPEPD</sequence>
<evidence type="ECO:0000259" key="1">
    <source>
        <dbReference type="PROSITE" id="PS51186"/>
    </source>
</evidence>
<dbReference type="RefSeq" id="WP_109720321.1">
    <property type="nucleotide sequence ID" value="NZ_QEQK01000007.1"/>
</dbReference>
<dbReference type="InterPro" id="IPR000182">
    <property type="entry name" value="GNAT_dom"/>
</dbReference>
<name>A0A363UL03_9GAMM</name>
<dbReference type="InterPro" id="IPR051531">
    <property type="entry name" value="N-acetyltransferase"/>
</dbReference>